<dbReference type="PANTHER" id="PTHR32309">
    <property type="entry name" value="TYROSINE-PROTEIN KINASE"/>
    <property type="match status" value="1"/>
</dbReference>
<accession>A0ABP4H5Y5</accession>
<feature type="region of interest" description="Disordered" evidence="7">
    <location>
        <begin position="419"/>
        <end position="484"/>
    </location>
</feature>
<evidence type="ECO:0000313" key="11">
    <source>
        <dbReference type="Proteomes" id="UP001500653"/>
    </source>
</evidence>
<dbReference type="Proteomes" id="UP001500653">
    <property type="component" value="Unassembled WGS sequence"/>
</dbReference>
<evidence type="ECO:0000313" key="10">
    <source>
        <dbReference type="EMBL" id="GAA1249791.1"/>
    </source>
</evidence>
<evidence type="ECO:0000256" key="3">
    <source>
        <dbReference type="ARBA" id="ARBA00022475"/>
    </source>
</evidence>
<proteinExistence type="inferred from homology"/>
<keyword evidence="4 8" id="KW-0812">Transmembrane</keyword>
<evidence type="ECO:0000259" key="9">
    <source>
        <dbReference type="Pfam" id="PF02706"/>
    </source>
</evidence>
<dbReference type="RefSeq" id="WP_253864318.1">
    <property type="nucleotide sequence ID" value="NZ_BAAALN010000018.1"/>
</dbReference>
<organism evidence="10 11">
    <name type="scientific">Prauserella halophila</name>
    <dbReference type="NCBI Taxonomy" id="185641"/>
    <lineage>
        <taxon>Bacteria</taxon>
        <taxon>Bacillati</taxon>
        <taxon>Actinomycetota</taxon>
        <taxon>Actinomycetes</taxon>
        <taxon>Pseudonocardiales</taxon>
        <taxon>Pseudonocardiaceae</taxon>
        <taxon>Prauserella</taxon>
    </lineage>
</organism>
<gene>
    <name evidence="10" type="ORF">GCM10009676_40420</name>
</gene>
<dbReference type="Pfam" id="PF02706">
    <property type="entry name" value="Wzz"/>
    <property type="match status" value="1"/>
</dbReference>
<keyword evidence="6 8" id="KW-0472">Membrane</keyword>
<evidence type="ECO:0000256" key="8">
    <source>
        <dbReference type="SAM" id="Phobius"/>
    </source>
</evidence>
<evidence type="ECO:0000256" key="4">
    <source>
        <dbReference type="ARBA" id="ARBA00022692"/>
    </source>
</evidence>
<feature type="domain" description="Polysaccharide chain length determinant N-terminal" evidence="9">
    <location>
        <begin position="8"/>
        <end position="93"/>
    </location>
</feature>
<keyword evidence="11" id="KW-1185">Reference proteome</keyword>
<feature type="compositionally biased region" description="Basic residues" evidence="7">
    <location>
        <begin position="473"/>
        <end position="484"/>
    </location>
</feature>
<evidence type="ECO:0000256" key="5">
    <source>
        <dbReference type="ARBA" id="ARBA00022989"/>
    </source>
</evidence>
<dbReference type="InterPro" id="IPR003856">
    <property type="entry name" value="LPS_length_determ_N"/>
</dbReference>
<name>A0ABP4H5Y5_9PSEU</name>
<comment type="similarity">
    <text evidence="2">Belongs to the CpsC/CapA family.</text>
</comment>
<dbReference type="InterPro" id="IPR050445">
    <property type="entry name" value="Bact_polysacc_biosynth/exp"/>
</dbReference>
<comment type="subcellular location">
    <subcellularLocation>
        <location evidence="1">Cell membrane</location>
        <topology evidence="1">Multi-pass membrane protein</topology>
    </subcellularLocation>
</comment>
<evidence type="ECO:0000256" key="1">
    <source>
        <dbReference type="ARBA" id="ARBA00004651"/>
    </source>
</evidence>
<evidence type="ECO:0000256" key="6">
    <source>
        <dbReference type="ARBA" id="ARBA00023136"/>
    </source>
</evidence>
<keyword evidence="5 8" id="KW-1133">Transmembrane helix</keyword>
<comment type="caution">
    <text evidence="10">The sequence shown here is derived from an EMBL/GenBank/DDBJ whole genome shotgun (WGS) entry which is preliminary data.</text>
</comment>
<keyword evidence="3" id="KW-1003">Cell membrane</keyword>
<dbReference type="EMBL" id="BAAALN010000018">
    <property type="protein sequence ID" value="GAA1249791.1"/>
    <property type="molecule type" value="Genomic_DNA"/>
</dbReference>
<feature type="transmembrane region" description="Helical" evidence="8">
    <location>
        <begin position="21"/>
        <end position="41"/>
    </location>
</feature>
<reference evidence="11" key="1">
    <citation type="journal article" date="2019" name="Int. J. Syst. Evol. Microbiol.">
        <title>The Global Catalogue of Microorganisms (GCM) 10K type strain sequencing project: providing services to taxonomists for standard genome sequencing and annotation.</title>
        <authorList>
            <consortium name="The Broad Institute Genomics Platform"/>
            <consortium name="The Broad Institute Genome Sequencing Center for Infectious Disease"/>
            <person name="Wu L."/>
            <person name="Ma J."/>
        </authorList>
    </citation>
    <scope>NUCLEOTIDE SEQUENCE [LARGE SCALE GENOMIC DNA]</scope>
    <source>
        <strain evidence="11">JCM 13023</strain>
    </source>
</reference>
<evidence type="ECO:0000256" key="2">
    <source>
        <dbReference type="ARBA" id="ARBA00006683"/>
    </source>
</evidence>
<protein>
    <recommendedName>
        <fullName evidence="9">Polysaccharide chain length determinant N-terminal domain-containing protein</fullName>
    </recommendedName>
</protein>
<dbReference type="PANTHER" id="PTHR32309:SF31">
    <property type="entry name" value="CAPSULAR EXOPOLYSACCHARIDE FAMILY"/>
    <property type="match status" value="1"/>
</dbReference>
<sequence>MTEDSPAIRLTDIVTRLRRRWRVIALTVGVCVALAMVFAFLQPRTYTAVSVLTVNPIAANPFGGASGTQEVNITTERAVVQSTEVAEAAREIIGSTADPRDLVERIDVTSPTDALILEIEAQAGRAEEAAATANAFAEAYLATRTAAATDVDDRTEKIDERIAELTAQLSQSVDDPELPVPESIQREIDGLRDMRSELTATVIDPGRVITSAAPPRNESSLGLPIFAAGGLAVGLLAGVGVALARERFDSRVGNGTRLSGVIALPVLEEHGQSGFDDLLNRLVIRLDLDPDLEFLTVGVVGADGPSSDRVSRRLSSDLTAAGYRALFVPWGDRSPAELEGGLVNSVRGDQQGADPVRVVVISASAEEGIGRTAMLAQRLDKVVVTTSSTAKMEDVTELVEEIGATGAGIDAVVAVRTSGRAVRTSGRRADRRPRNDTTENTEPPAHSDTVFDWSGDGPPADPTIRFRPVSARGRVRKGVHRDFP</sequence>
<evidence type="ECO:0000256" key="7">
    <source>
        <dbReference type="SAM" id="MobiDB-lite"/>
    </source>
</evidence>